<sequence length="85" mass="9398">MAAPAQRMSFLTVEPNTPSTPLVDIDDRPAVGPPHSLRPRLAHIEEQKRETRKEGNEERGKRAANPSPEAEGERVEGSSKMNRGK</sequence>
<evidence type="ECO:0000313" key="3">
    <source>
        <dbReference type="Proteomes" id="UP000825729"/>
    </source>
</evidence>
<feature type="compositionally biased region" description="Basic and acidic residues" evidence="1">
    <location>
        <begin position="42"/>
        <end position="61"/>
    </location>
</feature>
<accession>A0AAV7EMR9</accession>
<reference evidence="2 3" key="1">
    <citation type="submission" date="2021-07" db="EMBL/GenBank/DDBJ databases">
        <title>The Aristolochia fimbriata genome: insights into angiosperm evolution, floral development and chemical biosynthesis.</title>
        <authorList>
            <person name="Jiao Y."/>
        </authorList>
    </citation>
    <scope>NUCLEOTIDE SEQUENCE [LARGE SCALE GENOMIC DNA]</scope>
    <source>
        <strain evidence="2">IBCAS-2021</strain>
        <tissue evidence="2">Leaf</tissue>
    </source>
</reference>
<dbReference type="AlphaFoldDB" id="A0AAV7EMR9"/>
<evidence type="ECO:0000256" key="1">
    <source>
        <dbReference type="SAM" id="MobiDB-lite"/>
    </source>
</evidence>
<protein>
    <submittedName>
        <fullName evidence="2">Uncharacterized protein</fullName>
    </submittedName>
</protein>
<evidence type="ECO:0000313" key="2">
    <source>
        <dbReference type="EMBL" id="KAG9450112.1"/>
    </source>
</evidence>
<proteinExistence type="predicted"/>
<dbReference type="EMBL" id="JAINDJ010000004">
    <property type="protein sequence ID" value="KAG9450112.1"/>
    <property type="molecule type" value="Genomic_DNA"/>
</dbReference>
<keyword evidence="3" id="KW-1185">Reference proteome</keyword>
<feature type="region of interest" description="Disordered" evidence="1">
    <location>
        <begin position="1"/>
        <end position="85"/>
    </location>
</feature>
<name>A0AAV7EMR9_ARIFI</name>
<dbReference type="Proteomes" id="UP000825729">
    <property type="component" value="Unassembled WGS sequence"/>
</dbReference>
<gene>
    <name evidence="2" type="ORF">H6P81_010077</name>
</gene>
<organism evidence="2 3">
    <name type="scientific">Aristolochia fimbriata</name>
    <name type="common">White veined hardy Dutchman's pipe vine</name>
    <dbReference type="NCBI Taxonomy" id="158543"/>
    <lineage>
        <taxon>Eukaryota</taxon>
        <taxon>Viridiplantae</taxon>
        <taxon>Streptophyta</taxon>
        <taxon>Embryophyta</taxon>
        <taxon>Tracheophyta</taxon>
        <taxon>Spermatophyta</taxon>
        <taxon>Magnoliopsida</taxon>
        <taxon>Magnoliidae</taxon>
        <taxon>Piperales</taxon>
        <taxon>Aristolochiaceae</taxon>
        <taxon>Aristolochia</taxon>
    </lineage>
</organism>
<comment type="caution">
    <text evidence="2">The sequence shown here is derived from an EMBL/GenBank/DDBJ whole genome shotgun (WGS) entry which is preliminary data.</text>
</comment>